<evidence type="ECO:0000259" key="8">
    <source>
        <dbReference type="SMART" id="SM00852"/>
    </source>
</evidence>
<keyword evidence="4 7" id="KW-0500">Molybdenum</keyword>
<dbReference type="Gene3D" id="3.40.190.10">
    <property type="entry name" value="Periplasmic binding protein-like II"/>
    <property type="match status" value="1"/>
</dbReference>
<dbReference type="InterPro" id="IPR005111">
    <property type="entry name" value="MoeA_C_domain_IV"/>
</dbReference>
<dbReference type="GO" id="GO:0046872">
    <property type="term" value="F:metal ion binding"/>
    <property type="evidence" value="ECO:0007669"/>
    <property type="project" value="UniProtKB-UniRule"/>
</dbReference>
<reference evidence="9 10" key="1">
    <citation type="submission" date="2015-07" db="EMBL/GenBank/DDBJ databases">
        <title>Genome sequence of Levilinea saccharolytica DSM 16555.</title>
        <authorList>
            <person name="Hemp J."/>
            <person name="Ward L.M."/>
            <person name="Pace L.A."/>
            <person name="Fischer W.W."/>
        </authorList>
    </citation>
    <scope>NUCLEOTIDE SEQUENCE [LARGE SCALE GENOMIC DNA]</scope>
    <source>
        <strain evidence="9 10">KIBI-1</strain>
    </source>
</reference>
<keyword evidence="5 7" id="KW-0501">Molybdenum cofactor biosynthesis</keyword>
<dbReference type="GO" id="GO:0061599">
    <property type="term" value="F:molybdopterin molybdotransferase activity"/>
    <property type="evidence" value="ECO:0007669"/>
    <property type="project" value="UniProtKB-UniRule"/>
</dbReference>
<dbReference type="PANTHER" id="PTHR10192:SF16">
    <property type="entry name" value="MOLYBDOPTERIN MOLYBDENUMTRANSFERASE"/>
    <property type="match status" value="1"/>
</dbReference>
<dbReference type="STRING" id="229921.ADN01_05150"/>
<dbReference type="InterPro" id="IPR024370">
    <property type="entry name" value="PBP_domain"/>
</dbReference>
<dbReference type="CDD" id="cd00887">
    <property type="entry name" value="MoeA"/>
    <property type="match status" value="1"/>
</dbReference>
<dbReference type="PANTHER" id="PTHR10192">
    <property type="entry name" value="MOLYBDOPTERIN BIOSYNTHESIS PROTEIN"/>
    <property type="match status" value="1"/>
</dbReference>
<organism evidence="9 10">
    <name type="scientific">Levilinea saccharolytica</name>
    <dbReference type="NCBI Taxonomy" id="229921"/>
    <lineage>
        <taxon>Bacteria</taxon>
        <taxon>Bacillati</taxon>
        <taxon>Chloroflexota</taxon>
        <taxon>Anaerolineae</taxon>
        <taxon>Anaerolineales</taxon>
        <taxon>Anaerolineaceae</taxon>
        <taxon>Levilinea</taxon>
    </lineage>
</organism>
<dbReference type="InterPro" id="IPR005110">
    <property type="entry name" value="MoeA_linker/N"/>
</dbReference>
<evidence type="ECO:0000256" key="4">
    <source>
        <dbReference type="ARBA" id="ARBA00022505"/>
    </source>
</evidence>
<keyword evidence="7" id="KW-0808">Transferase</keyword>
<proteinExistence type="inferred from homology"/>
<dbReference type="SUPFAM" id="SSF53850">
    <property type="entry name" value="Periplasmic binding protein-like II"/>
    <property type="match status" value="1"/>
</dbReference>
<keyword evidence="7" id="KW-0479">Metal-binding</keyword>
<dbReference type="SUPFAM" id="SSF63882">
    <property type="entry name" value="MoeA N-terminal region -like"/>
    <property type="match status" value="1"/>
</dbReference>
<dbReference type="PATRIC" id="fig|229921.5.peg.2075"/>
<dbReference type="Pfam" id="PF12727">
    <property type="entry name" value="PBP_like"/>
    <property type="match status" value="1"/>
</dbReference>
<evidence type="ECO:0000256" key="6">
    <source>
        <dbReference type="ARBA" id="ARBA00047317"/>
    </source>
</evidence>
<keyword evidence="10" id="KW-1185">Reference proteome</keyword>
<dbReference type="Proteomes" id="UP000050501">
    <property type="component" value="Unassembled WGS sequence"/>
</dbReference>
<evidence type="ECO:0000256" key="1">
    <source>
        <dbReference type="ARBA" id="ARBA00002901"/>
    </source>
</evidence>
<dbReference type="Pfam" id="PF03454">
    <property type="entry name" value="MoeA_C"/>
    <property type="match status" value="1"/>
</dbReference>
<evidence type="ECO:0000313" key="9">
    <source>
        <dbReference type="EMBL" id="KPL87012.1"/>
    </source>
</evidence>
<dbReference type="EC" id="2.10.1.1" evidence="7"/>
<dbReference type="EMBL" id="LGCM01000020">
    <property type="protein sequence ID" value="KPL87012.1"/>
    <property type="molecule type" value="Genomic_DNA"/>
</dbReference>
<dbReference type="InterPro" id="IPR036688">
    <property type="entry name" value="MoeA_C_domain_IV_sf"/>
</dbReference>
<dbReference type="NCBIfam" id="NF011068">
    <property type="entry name" value="PRK14498.1"/>
    <property type="match status" value="1"/>
</dbReference>
<dbReference type="GO" id="GO:0005829">
    <property type="term" value="C:cytosol"/>
    <property type="evidence" value="ECO:0007669"/>
    <property type="project" value="TreeGrafter"/>
</dbReference>
<dbReference type="Gene3D" id="3.40.980.10">
    <property type="entry name" value="MoaB/Mog-like domain"/>
    <property type="match status" value="1"/>
</dbReference>
<gene>
    <name evidence="9" type="ORF">ADN01_05150</name>
</gene>
<sequence>MAVYLHDIPLDQAQARLREALEEAGLGGVLAEEYIPLDERAVGRVLSRAVWARISSPHYHASAMDGFALRSADTREAMPTAPVSLLLGSQAQYVDTGDPLPDWADAVVPIEQVEALDSADQPAADPRKPQAIRLRAGLPPWAHVRPMGEDIVATQLVLPAGHTVRPVDLGAAAASGHTHLWAARKPRAAVLPSGTELIPVGQDVRRGDIIEFNSIVLAGQVNTWGGEAVRFPITPDDFELLCARVQQAADENDLVLLNAGSSAGSEDFSARVVERLGELLVHGVAVRPGHPVILGMLRRSAGAAQPERRVPVVGVPGYPVSAALTGEIFVEPLLSRWLGRGAFQPIEVEAALTRKVTSPAGDDDFMRVVVGRVGTRLLAAPLSRGAGVITSLVRADGIAVLPRGVQGLEAGSNVRVRLYRAPEELERTVFAIGSHDLTLDLLAQHLAERGRRLVSANVGSQGGLVALRRGEAHLAGSHLLDPDSGEYNLRYLGQYLAGREVRLVAWVNREQGLLVPKGNPKGVQGLADLAREDMRFINRQRGAGTRVLLDYHLQRLGIRAEQVQGYEQEEYTHLAVAAAVASGRADCGLGVTAAAQALELDFIPLFHERYDLVIPEEYAQNELLKPVFDLMQDAAFRREVSAMPGYDVSVMGRVIHLGSIEPAERA</sequence>
<dbReference type="Pfam" id="PF00994">
    <property type="entry name" value="MoCF_biosynth"/>
    <property type="match status" value="1"/>
</dbReference>
<dbReference type="SMART" id="SM00852">
    <property type="entry name" value="MoCF_biosynth"/>
    <property type="match status" value="1"/>
</dbReference>
<keyword evidence="7" id="KW-0460">Magnesium</keyword>
<evidence type="ECO:0000256" key="7">
    <source>
        <dbReference type="RuleBase" id="RU365090"/>
    </source>
</evidence>
<dbReference type="UniPathway" id="UPA00344"/>
<comment type="function">
    <text evidence="1 7">Catalyzes the insertion of molybdate into adenylated molybdopterin with the concomitant release of AMP.</text>
</comment>
<dbReference type="InterPro" id="IPR001453">
    <property type="entry name" value="MoaB/Mog_dom"/>
</dbReference>
<dbReference type="Gene3D" id="2.40.340.10">
    <property type="entry name" value="MoeA, C-terminal, domain IV"/>
    <property type="match status" value="1"/>
</dbReference>
<dbReference type="SUPFAM" id="SSF53218">
    <property type="entry name" value="Molybdenum cofactor biosynthesis proteins"/>
    <property type="match status" value="1"/>
</dbReference>
<dbReference type="OrthoDB" id="9804758at2"/>
<comment type="similarity">
    <text evidence="3 7">Belongs to the MoeA family.</text>
</comment>
<dbReference type="InterPro" id="IPR036425">
    <property type="entry name" value="MoaB/Mog-like_dom_sf"/>
</dbReference>
<comment type="pathway">
    <text evidence="2 7">Cofactor biosynthesis; molybdopterin biosynthesis.</text>
</comment>
<dbReference type="Gene3D" id="3.90.105.10">
    <property type="entry name" value="Molybdopterin biosynthesis moea protein, domain 2"/>
    <property type="match status" value="1"/>
</dbReference>
<dbReference type="AlphaFoldDB" id="A0A0P6XRZ3"/>
<evidence type="ECO:0000313" key="10">
    <source>
        <dbReference type="Proteomes" id="UP000050501"/>
    </source>
</evidence>
<dbReference type="Gene3D" id="2.170.190.11">
    <property type="entry name" value="Molybdopterin biosynthesis moea protein, domain 3"/>
    <property type="match status" value="1"/>
</dbReference>
<dbReference type="SUPFAM" id="SSF63867">
    <property type="entry name" value="MoeA C-terminal domain-like"/>
    <property type="match status" value="1"/>
</dbReference>
<dbReference type="InterPro" id="IPR036135">
    <property type="entry name" value="MoeA_linker/N_sf"/>
</dbReference>
<feature type="domain" description="MoaB/Mog" evidence="8">
    <location>
        <begin position="189"/>
        <end position="336"/>
    </location>
</feature>
<comment type="catalytic activity">
    <reaction evidence="6">
        <text>adenylyl-molybdopterin + molybdate = Mo-molybdopterin + AMP + H(+)</text>
        <dbReference type="Rhea" id="RHEA:35047"/>
        <dbReference type="ChEBI" id="CHEBI:15378"/>
        <dbReference type="ChEBI" id="CHEBI:36264"/>
        <dbReference type="ChEBI" id="CHEBI:62727"/>
        <dbReference type="ChEBI" id="CHEBI:71302"/>
        <dbReference type="ChEBI" id="CHEBI:456215"/>
        <dbReference type="EC" id="2.10.1.1"/>
    </reaction>
</comment>
<dbReference type="GO" id="GO:0006777">
    <property type="term" value="P:Mo-molybdopterin cofactor biosynthetic process"/>
    <property type="evidence" value="ECO:0007669"/>
    <property type="project" value="UniProtKB-UniRule"/>
</dbReference>
<name>A0A0P6XRZ3_9CHLR</name>
<comment type="cofactor">
    <cofactor evidence="7">
        <name>Mg(2+)</name>
        <dbReference type="ChEBI" id="CHEBI:18420"/>
    </cofactor>
</comment>
<protein>
    <recommendedName>
        <fullName evidence="7">Molybdopterin molybdenumtransferase</fullName>
        <ecNumber evidence="7">2.10.1.1</ecNumber>
    </recommendedName>
</protein>
<evidence type="ECO:0000256" key="5">
    <source>
        <dbReference type="ARBA" id="ARBA00023150"/>
    </source>
</evidence>
<dbReference type="Pfam" id="PF03453">
    <property type="entry name" value="MoeA_N"/>
    <property type="match status" value="1"/>
</dbReference>
<accession>A0A0P6XRZ3</accession>
<evidence type="ECO:0000256" key="2">
    <source>
        <dbReference type="ARBA" id="ARBA00005046"/>
    </source>
</evidence>
<evidence type="ECO:0000256" key="3">
    <source>
        <dbReference type="ARBA" id="ARBA00010763"/>
    </source>
</evidence>
<dbReference type="InterPro" id="IPR038987">
    <property type="entry name" value="MoeA-like"/>
</dbReference>
<dbReference type="RefSeq" id="WP_062417922.1">
    <property type="nucleotide sequence ID" value="NZ_DF967974.1"/>
</dbReference>
<comment type="caution">
    <text evidence="9">The sequence shown here is derived from an EMBL/GenBank/DDBJ whole genome shotgun (WGS) entry which is preliminary data.</text>
</comment>